<name>A0ABN2NG37_9PSEU</name>
<evidence type="ECO:0000313" key="2">
    <source>
        <dbReference type="EMBL" id="GAA1866366.1"/>
    </source>
</evidence>
<reference evidence="2 3" key="1">
    <citation type="journal article" date="2019" name="Int. J. Syst. Evol. Microbiol.">
        <title>The Global Catalogue of Microorganisms (GCM) 10K type strain sequencing project: providing services to taxonomists for standard genome sequencing and annotation.</title>
        <authorList>
            <consortium name="The Broad Institute Genomics Platform"/>
            <consortium name="The Broad Institute Genome Sequencing Center for Infectious Disease"/>
            <person name="Wu L."/>
            <person name="Ma J."/>
        </authorList>
    </citation>
    <scope>NUCLEOTIDE SEQUENCE [LARGE SCALE GENOMIC DNA]</scope>
    <source>
        <strain evidence="2 3">JCM 16009</strain>
    </source>
</reference>
<keyword evidence="3" id="KW-1185">Reference proteome</keyword>
<dbReference type="EMBL" id="BAAAQK010000022">
    <property type="protein sequence ID" value="GAA1866366.1"/>
    <property type="molecule type" value="Genomic_DNA"/>
</dbReference>
<evidence type="ECO:0000313" key="3">
    <source>
        <dbReference type="Proteomes" id="UP001500449"/>
    </source>
</evidence>
<dbReference type="Proteomes" id="UP001500449">
    <property type="component" value="Unassembled WGS sequence"/>
</dbReference>
<dbReference type="PROSITE" id="PS00061">
    <property type="entry name" value="ADH_SHORT"/>
    <property type="match status" value="1"/>
</dbReference>
<comment type="caution">
    <text evidence="2">The sequence shown here is derived from an EMBL/GenBank/DDBJ whole genome shotgun (WGS) entry which is preliminary data.</text>
</comment>
<dbReference type="CDD" id="cd05233">
    <property type="entry name" value="SDR_c"/>
    <property type="match status" value="1"/>
</dbReference>
<accession>A0ABN2NG37</accession>
<evidence type="ECO:0000256" key="1">
    <source>
        <dbReference type="ARBA" id="ARBA00006484"/>
    </source>
</evidence>
<dbReference type="InterPro" id="IPR036291">
    <property type="entry name" value="NAD(P)-bd_dom_sf"/>
</dbReference>
<dbReference type="PRINTS" id="PR00080">
    <property type="entry name" value="SDRFAMILY"/>
</dbReference>
<dbReference type="InterPro" id="IPR020904">
    <property type="entry name" value="Sc_DH/Rdtase_CS"/>
</dbReference>
<proteinExistence type="inferred from homology"/>
<gene>
    <name evidence="2" type="ORF">GCM10009836_53470</name>
</gene>
<dbReference type="Gene3D" id="3.40.50.720">
    <property type="entry name" value="NAD(P)-binding Rossmann-like Domain"/>
    <property type="match status" value="1"/>
</dbReference>
<dbReference type="PANTHER" id="PTHR42760">
    <property type="entry name" value="SHORT-CHAIN DEHYDROGENASES/REDUCTASES FAMILY MEMBER"/>
    <property type="match status" value="1"/>
</dbReference>
<dbReference type="PRINTS" id="PR00081">
    <property type="entry name" value="GDHRDH"/>
</dbReference>
<dbReference type="Pfam" id="PF13561">
    <property type="entry name" value="adh_short_C2"/>
    <property type="match status" value="1"/>
</dbReference>
<sequence length="265" mass="26623">MSSKGTGGAENVVLVTGGGAGIGAGICRVLAGRGVHVAVNDLDADAAERTAEEIGGTAVPGDVVTDGEAILAGTLAIAGRLDGLVNNAGVIRRAPLSDLPDRDPTLDVNLRAVAGLSARCLRSLSESNGAIVNIASMAADVPQLGGGLYAASKAGLVAYTRQAAVEWGPLGVRVNAIGPGMIRTAMAEAVYADPVLHEKRRTLVPVGRIGRPEDIGTVVAFLLSTDAAYVSGQHLLVDGGLTQTLMAHFPQPSDAAPSPPASADA</sequence>
<dbReference type="RefSeq" id="WP_344422790.1">
    <property type="nucleotide sequence ID" value="NZ_BAAAQK010000022.1"/>
</dbReference>
<organism evidence="2 3">
    <name type="scientific">Pseudonocardia ailaonensis</name>
    <dbReference type="NCBI Taxonomy" id="367279"/>
    <lineage>
        <taxon>Bacteria</taxon>
        <taxon>Bacillati</taxon>
        <taxon>Actinomycetota</taxon>
        <taxon>Actinomycetes</taxon>
        <taxon>Pseudonocardiales</taxon>
        <taxon>Pseudonocardiaceae</taxon>
        <taxon>Pseudonocardia</taxon>
    </lineage>
</organism>
<dbReference type="SUPFAM" id="SSF51735">
    <property type="entry name" value="NAD(P)-binding Rossmann-fold domains"/>
    <property type="match status" value="1"/>
</dbReference>
<dbReference type="InterPro" id="IPR002347">
    <property type="entry name" value="SDR_fam"/>
</dbReference>
<comment type="similarity">
    <text evidence="1">Belongs to the short-chain dehydrogenases/reductases (SDR) family.</text>
</comment>
<dbReference type="PANTHER" id="PTHR42760:SF123">
    <property type="entry name" value="OXIDOREDUCTASE"/>
    <property type="match status" value="1"/>
</dbReference>
<protein>
    <submittedName>
        <fullName evidence="2">SDR family oxidoreductase</fullName>
    </submittedName>
</protein>